<feature type="region of interest" description="Disordered" evidence="1">
    <location>
        <begin position="1"/>
        <end position="121"/>
    </location>
</feature>
<gene>
    <name evidence="2" type="ORF">FIESC28_07860</name>
</gene>
<accession>A0A366RAJ0</accession>
<feature type="compositionally biased region" description="Polar residues" evidence="1">
    <location>
        <begin position="15"/>
        <end position="26"/>
    </location>
</feature>
<evidence type="ECO:0000256" key="1">
    <source>
        <dbReference type="SAM" id="MobiDB-lite"/>
    </source>
</evidence>
<protein>
    <submittedName>
        <fullName evidence="2">Uncharacterized protein</fullName>
    </submittedName>
</protein>
<feature type="compositionally biased region" description="Basic and acidic residues" evidence="1">
    <location>
        <begin position="168"/>
        <end position="180"/>
    </location>
</feature>
<dbReference type="Proteomes" id="UP000253153">
    <property type="component" value="Unassembled WGS sequence"/>
</dbReference>
<evidence type="ECO:0000313" key="3">
    <source>
        <dbReference type="Proteomes" id="UP000253153"/>
    </source>
</evidence>
<dbReference type="RefSeq" id="XP_031013979.1">
    <property type="nucleotide sequence ID" value="XM_031162000.1"/>
</dbReference>
<name>A0A366RAJ0_9HYPO</name>
<dbReference type="OrthoDB" id="5376010at2759"/>
<feature type="region of interest" description="Disordered" evidence="1">
    <location>
        <begin position="165"/>
        <end position="188"/>
    </location>
</feature>
<dbReference type="GeneID" id="41997296"/>
<feature type="compositionally biased region" description="Low complexity" evidence="1">
    <location>
        <begin position="91"/>
        <end position="108"/>
    </location>
</feature>
<organism evidence="2 3">
    <name type="scientific">Fusarium coffeatum</name>
    <dbReference type="NCBI Taxonomy" id="231269"/>
    <lineage>
        <taxon>Eukaryota</taxon>
        <taxon>Fungi</taxon>
        <taxon>Dikarya</taxon>
        <taxon>Ascomycota</taxon>
        <taxon>Pezizomycotina</taxon>
        <taxon>Sordariomycetes</taxon>
        <taxon>Hypocreomycetidae</taxon>
        <taxon>Hypocreales</taxon>
        <taxon>Nectriaceae</taxon>
        <taxon>Fusarium</taxon>
        <taxon>Fusarium incarnatum-equiseti species complex</taxon>
    </lineage>
</organism>
<sequence>MAGGRKTSTKKDPENQNPQRDTTGNITRALEPGWRPGRDPANIEINLGVRRSQRVRARNEEESFQESTRTAERPYGNTSTDNRVHRPDEQQASTSSSSGVVSQTSSGAHAPSARVRRPVPPDWEPPLIIGASLGENLSRMEIAERSVLQWEAIIANTRRTQPRADLSGLEKERDKARQEFEQMEESDENLIPVDELESTKRQRIQKRINLLTASLERNECPTGDTNIRAAINAYRTEQIRCWDKWTLLYAGHLADFCPSYESFTHDREERLDRYYSQYGEGWLWYEPPLAPRGSNQTEQLMAATWAQPSAENGPLTEHRPFSWDISMGFQRVTGFHRRETRSLHRPGHRKNGKVLLYPTKLRELGRDEEDICFVEDDEDDETGAPRVCFKMLLDSGATHPSLHGTDLQYLGIDKKTYPAQTHISISTADSSTAVARVYEMRIDVCRHNGESLVGDDPVFPNERRQLGGIAPVMVLVQSTDDESEPLSEWYEKALKNGEDISEEAMAKRGKGGIEARLSGMIPFQVCYFAGAPGKSGFWFGEDRRDILGADRMPGQRRCELHLPVKGAKRPEEVEHLDRPTVIFEHQGKDFKLLDADSREDSSTSLLTIEDGVRTRQMTMKVSNKPGKLVVKRVPKSKRKVESVSPIANAGTRKKRQKKC</sequence>
<evidence type="ECO:0000313" key="2">
    <source>
        <dbReference type="EMBL" id="RBR14169.1"/>
    </source>
</evidence>
<dbReference type="AlphaFoldDB" id="A0A366RAJ0"/>
<dbReference type="EMBL" id="QKXC01000170">
    <property type="protein sequence ID" value="RBR14169.1"/>
    <property type="molecule type" value="Genomic_DNA"/>
</dbReference>
<proteinExistence type="predicted"/>
<keyword evidence="3" id="KW-1185">Reference proteome</keyword>
<reference evidence="2 3" key="1">
    <citation type="submission" date="2018-06" db="EMBL/GenBank/DDBJ databases">
        <title>Fusarium incarnatum-equiseti species complex species 28.</title>
        <authorList>
            <person name="Gardiner D.M."/>
        </authorList>
    </citation>
    <scope>NUCLEOTIDE SEQUENCE [LARGE SCALE GENOMIC DNA]</scope>
    <source>
        <strain evidence="2 3">FIESC_28</strain>
    </source>
</reference>
<feature type="region of interest" description="Disordered" evidence="1">
    <location>
        <begin position="632"/>
        <end position="659"/>
    </location>
</feature>
<comment type="caution">
    <text evidence="2">The sequence shown here is derived from an EMBL/GenBank/DDBJ whole genome shotgun (WGS) entry which is preliminary data.</text>
</comment>